<organism evidence="1 2">
    <name type="scientific">Acerihabitans arboris</name>
    <dbReference type="NCBI Taxonomy" id="2691583"/>
    <lineage>
        <taxon>Bacteria</taxon>
        <taxon>Pseudomonadati</taxon>
        <taxon>Pseudomonadota</taxon>
        <taxon>Gammaproteobacteria</taxon>
        <taxon>Enterobacterales</taxon>
        <taxon>Pectobacteriaceae</taxon>
        <taxon>Acerihabitans</taxon>
    </lineage>
</organism>
<sequence>MYIRRRSHVPATGADRHRAASFITGIDLAADGGFSELGTYGAVWKHLHATS</sequence>
<keyword evidence="2" id="KW-1185">Reference proteome</keyword>
<reference evidence="1 2" key="2">
    <citation type="submission" date="2020-02" db="EMBL/GenBank/DDBJ databases">
        <title>The new genus of Enterobacteriales.</title>
        <authorList>
            <person name="Kim I.S."/>
        </authorList>
    </citation>
    <scope>NUCLEOTIDE SEQUENCE [LARGE SCALE GENOMIC DNA]</scope>
    <source>
        <strain evidence="1 2">SAP-6</strain>
    </source>
</reference>
<gene>
    <name evidence="1" type="ORF">GRH90_25410</name>
</gene>
<name>A0A845SLA2_9GAMM</name>
<dbReference type="Proteomes" id="UP000461443">
    <property type="component" value="Unassembled WGS sequence"/>
</dbReference>
<protein>
    <submittedName>
        <fullName evidence="1">Uncharacterized protein</fullName>
    </submittedName>
</protein>
<evidence type="ECO:0000313" key="2">
    <source>
        <dbReference type="Proteomes" id="UP000461443"/>
    </source>
</evidence>
<dbReference type="EMBL" id="WUBS01000034">
    <property type="protein sequence ID" value="NDL66063.1"/>
    <property type="molecule type" value="Genomic_DNA"/>
</dbReference>
<proteinExistence type="predicted"/>
<dbReference type="AlphaFoldDB" id="A0A845SLA2"/>
<accession>A0A845SLA2</accession>
<evidence type="ECO:0000313" key="1">
    <source>
        <dbReference type="EMBL" id="NDL66063.1"/>
    </source>
</evidence>
<comment type="caution">
    <text evidence="1">The sequence shown here is derived from an EMBL/GenBank/DDBJ whole genome shotgun (WGS) entry which is preliminary data.</text>
</comment>
<reference evidence="1 2" key="1">
    <citation type="submission" date="2019-12" db="EMBL/GenBank/DDBJ databases">
        <authorList>
            <person name="Lee S.D."/>
        </authorList>
    </citation>
    <scope>NUCLEOTIDE SEQUENCE [LARGE SCALE GENOMIC DNA]</scope>
    <source>
        <strain evidence="1 2">SAP-6</strain>
    </source>
</reference>